<reference evidence="1 2" key="1">
    <citation type="submission" date="2024-03" db="EMBL/GenBank/DDBJ databases">
        <title>Human intestinal bacterial collection.</title>
        <authorList>
            <person name="Pauvert C."/>
            <person name="Hitch T.C.A."/>
            <person name="Clavel T."/>
        </authorList>
    </citation>
    <scope>NUCLEOTIDE SEQUENCE [LARGE SCALE GENOMIC DNA]</scope>
    <source>
        <strain evidence="1 2">CLA-AA-H78B</strain>
    </source>
</reference>
<dbReference type="PANTHER" id="PTHR31118:SF12">
    <property type="entry name" value="CYCLASE-LIKE PROTEIN 2"/>
    <property type="match status" value="1"/>
</dbReference>
<comment type="caution">
    <text evidence="1">The sequence shown here is derived from an EMBL/GenBank/DDBJ whole genome shotgun (WGS) entry which is preliminary data.</text>
</comment>
<evidence type="ECO:0000313" key="1">
    <source>
        <dbReference type="EMBL" id="MEQ2577988.1"/>
    </source>
</evidence>
<accession>A0ABV1HYH8</accession>
<dbReference type="SUPFAM" id="SSF102198">
    <property type="entry name" value="Putative cyclase"/>
    <property type="match status" value="1"/>
</dbReference>
<sequence length="234" mass="26528">MRYEIVGDRIVDLSQMLEPGIPAPVGFPDPKLEFFKRMDEGNVINVEKITFCPHSGTHIDAPFHFVQDGITVEQVDPGVIMGTAVVVDLRHLEDGAPIERSDVEKWEKESGETIREGDAVLLMTRFSRYWELNDPEEKFLNRKWPYITRSVADYFLEKKIRLVGVESMDLDLIDPYDLSTSEFIGHRTFLPNGIYIIENLKNLEKIGKPRCSIIASPLKIKGATGSPVRVIAIV</sequence>
<proteinExistence type="predicted"/>
<dbReference type="InterPro" id="IPR007325">
    <property type="entry name" value="KFase/CYL"/>
</dbReference>
<dbReference type="EC" id="3.5.-.-" evidence="1"/>
<evidence type="ECO:0000313" key="2">
    <source>
        <dbReference type="Proteomes" id="UP001470288"/>
    </source>
</evidence>
<dbReference type="Proteomes" id="UP001470288">
    <property type="component" value="Unassembled WGS sequence"/>
</dbReference>
<dbReference type="PANTHER" id="PTHR31118">
    <property type="entry name" value="CYCLASE-LIKE PROTEIN 2"/>
    <property type="match status" value="1"/>
</dbReference>
<dbReference type="InterPro" id="IPR037175">
    <property type="entry name" value="KFase_sf"/>
</dbReference>
<gene>
    <name evidence="1" type="ORF">WMO62_03900</name>
</gene>
<organism evidence="1 2">
    <name type="scientific">Hominiventricola aquisgranensis</name>
    <dbReference type="NCBI Taxonomy" id="3133164"/>
    <lineage>
        <taxon>Bacteria</taxon>
        <taxon>Bacillati</taxon>
        <taxon>Bacillota</taxon>
        <taxon>Clostridia</taxon>
        <taxon>Lachnospirales</taxon>
        <taxon>Lachnospiraceae</taxon>
        <taxon>Hominiventricola</taxon>
    </lineage>
</organism>
<keyword evidence="1" id="KW-0378">Hydrolase</keyword>
<dbReference type="RefSeq" id="WP_349143869.1">
    <property type="nucleotide sequence ID" value="NZ_JBBMFC010000005.1"/>
</dbReference>
<dbReference type="Gene3D" id="3.50.30.50">
    <property type="entry name" value="Putative cyclase"/>
    <property type="match status" value="1"/>
</dbReference>
<dbReference type="Pfam" id="PF04199">
    <property type="entry name" value="Cyclase"/>
    <property type="match status" value="1"/>
</dbReference>
<name>A0ABV1HYH8_9FIRM</name>
<keyword evidence="2" id="KW-1185">Reference proteome</keyword>
<protein>
    <submittedName>
        <fullName evidence="1">Cyclase family protein</fullName>
        <ecNumber evidence="1">3.5.-.-</ecNumber>
    </submittedName>
</protein>
<dbReference type="EMBL" id="JBBMFC010000005">
    <property type="protein sequence ID" value="MEQ2577988.1"/>
    <property type="molecule type" value="Genomic_DNA"/>
</dbReference>
<dbReference type="GO" id="GO:0016787">
    <property type="term" value="F:hydrolase activity"/>
    <property type="evidence" value="ECO:0007669"/>
    <property type="project" value="UniProtKB-KW"/>
</dbReference>